<evidence type="ECO:0000313" key="2">
    <source>
        <dbReference type="Proteomes" id="UP001595636"/>
    </source>
</evidence>
<evidence type="ECO:0008006" key="3">
    <source>
        <dbReference type="Google" id="ProtNLM"/>
    </source>
</evidence>
<proteinExistence type="predicted"/>
<reference evidence="2" key="1">
    <citation type="journal article" date="2019" name="Int. J. Syst. Evol. Microbiol.">
        <title>The Global Catalogue of Microorganisms (GCM) 10K type strain sequencing project: providing services to taxonomists for standard genome sequencing and annotation.</title>
        <authorList>
            <consortium name="The Broad Institute Genomics Platform"/>
            <consortium name="The Broad Institute Genome Sequencing Center for Infectious Disease"/>
            <person name="Wu L."/>
            <person name="Ma J."/>
        </authorList>
    </citation>
    <scope>NUCLEOTIDE SEQUENCE [LARGE SCALE GENOMIC DNA]</scope>
    <source>
        <strain evidence="2">KCTC 42195</strain>
    </source>
</reference>
<dbReference type="InterPro" id="IPR006311">
    <property type="entry name" value="TAT_signal"/>
</dbReference>
<comment type="caution">
    <text evidence="1">The sequence shown here is derived from an EMBL/GenBank/DDBJ whole genome shotgun (WGS) entry which is preliminary data.</text>
</comment>
<dbReference type="PROSITE" id="PS51318">
    <property type="entry name" value="TAT"/>
    <property type="match status" value="1"/>
</dbReference>
<sequence>MSLSRRQLIQTGLLGGVVLALGSRLAMPPQAPSFAANPADRELIAALGRGMLGPLPASGQLALASNVLTAIASLPLAVQAEVRQLFDLLQQPLARRLLAGVSPTWAEAGEAEVRAFLQRWRHSRLLLLRSGYQALHGLLYAGWYGDAASWPAIDYQLPPMMKGLL</sequence>
<evidence type="ECO:0000313" key="1">
    <source>
        <dbReference type="EMBL" id="MFC3625259.1"/>
    </source>
</evidence>
<name>A0ABV7TQX7_9NEIS</name>
<keyword evidence="2" id="KW-1185">Reference proteome</keyword>
<dbReference type="RefSeq" id="WP_390276756.1">
    <property type="nucleotide sequence ID" value="NZ_JBHRYH010000009.1"/>
</dbReference>
<dbReference type="Proteomes" id="UP001595636">
    <property type="component" value="Unassembled WGS sequence"/>
</dbReference>
<organism evidence="1 2">
    <name type="scientific">Vogesella amnigena</name>
    <dbReference type="NCBI Taxonomy" id="1507449"/>
    <lineage>
        <taxon>Bacteria</taxon>
        <taxon>Pseudomonadati</taxon>
        <taxon>Pseudomonadota</taxon>
        <taxon>Betaproteobacteria</taxon>
        <taxon>Neisseriales</taxon>
        <taxon>Chromobacteriaceae</taxon>
        <taxon>Vogesella</taxon>
    </lineage>
</organism>
<accession>A0ABV7TQX7</accession>
<protein>
    <recommendedName>
        <fullName evidence="3">Twin-arginine translocation pathway signal protein</fullName>
    </recommendedName>
</protein>
<dbReference type="EMBL" id="JBHRYH010000009">
    <property type="protein sequence ID" value="MFC3625259.1"/>
    <property type="molecule type" value="Genomic_DNA"/>
</dbReference>
<gene>
    <name evidence="1" type="ORF">ACFOKJ_03745</name>
</gene>